<keyword evidence="1" id="KW-0805">Transcription regulation</keyword>
<reference evidence="5" key="1">
    <citation type="submission" date="2020-09" db="EMBL/GenBank/DDBJ databases">
        <title>Pelagicoccus enzymogenes sp. nov. with an EPS production, isolated from marine sediment.</title>
        <authorList>
            <person name="Feng X."/>
        </authorList>
    </citation>
    <scope>NUCLEOTIDE SEQUENCE</scope>
    <source>
        <strain evidence="5">NFK12</strain>
    </source>
</reference>
<sequence length="344" mass="38737">MSVRKIASKLGLSPSTVSLALRSSPKISADTRERVLREAEGLGYKPNAKLNELMSHLRLNGSGPTVACFGVISFYDTLRPWEGSRHLTAVYEAMRSRGEALGYRLESLGLKAPGMNAARFSSVLDTRGIQGLLCFGSPNFEEEFPKELDHYAVVTIGLSISTPLHRVTSHFFNDLYRTLERLHAMGYRRPGLLLNEYEEGRTAHSYPSAYLGWCEHALGNASLMPILRTTEVSAERTLEWVLSNRPDVIVCVHHRREVEKLQMILEGNGMEVPRDVGIAAVTQLLDGTRFSGMQQNQRLMGEWAVELLVSRIMNQDLGIPTNPRIEMVESEWIEGETLLRRQWR</sequence>
<dbReference type="InterPro" id="IPR046335">
    <property type="entry name" value="LacI/GalR-like_sensor"/>
</dbReference>
<feature type="domain" description="HTH lacI-type" evidence="4">
    <location>
        <begin position="1"/>
        <end position="55"/>
    </location>
</feature>
<dbReference type="SMART" id="SM00354">
    <property type="entry name" value="HTH_LACI"/>
    <property type="match status" value="1"/>
</dbReference>
<evidence type="ECO:0000256" key="3">
    <source>
        <dbReference type="ARBA" id="ARBA00023163"/>
    </source>
</evidence>
<dbReference type="InterPro" id="IPR028082">
    <property type="entry name" value="Peripla_BP_I"/>
</dbReference>
<dbReference type="Proteomes" id="UP000622317">
    <property type="component" value="Unassembled WGS sequence"/>
</dbReference>
<dbReference type="GO" id="GO:0003700">
    <property type="term" value="F:DNA-binding transcription factor activity"/>
    <property type="evidence" value="ECO:0007669"/>
    <property type="project" value="TreeGrafter"/>
</dbReference>
<dbReference type="SUPFAM" id="SSF53822">
    <property type="entry name" value="Periplasmic binding protein-like I"/>
    <property type="match status" value="1"/>
</dbReference>
<dbReference type="RefSeq" id="WP_191615201.1">
    <property type="nucleotide sequence ID" value="NZ_JACYFG010000002.1"/>
</dbReference>
<evidence type="ECO:0000259" key="4">
    <source>
        <dbReference type="PROSITE" id="PS50932"/>
    </source>
</evidence>
<name>A0A927F4T6_9BACT</name>
<dbReference type="EMBL" id="JACYFG010000002">
    <property type="protein sequence ID" value="MBD5778075.1"/>
    <property type="molecule type" value="Genomic_DNA"/>
</dbReference>
<proteinExistence type="predicted"/>
<dbReference type="GO" id="GO:0000976">
    <property type="term" value="F:transcription cis-regulatory region binding"/>
    <property type="evidence" value="ECO:0007669"/>
    <property type="project" value="TreeGrafter"/>
</dbReference>
<evidence type="ECO:0000313" key="6">
    <source>
        <dbReference type="Proteomes" id="UP000622317"/>
    </source>
</evidence>
<dbReference type="Pfam" id="PF13377">
    <property type="entry name" value="Peripla_BP_3"/>
    <property type="match status" value="1"/>
</dbReference>
<accession>A0A927F4T6</accession>
<dbReference type="Gene3D" id="3.40.50.2300">
    <property type="match status" value="2"/>
</dbReference>
<dbReference type="CDD" id="cd01392">
    <property type="entry name" value="HTH_LacI"/>
    <property type="match status" value="1"/>
</dbReference>
<dbReference type="InterPro" id="IPR000843">
    <property type="entry name" value="HTH_LacI"/>
</dbReference>
<dbReference type="InterPro" id="IPR010982">
    <property type="entry name" value="Lambda_DNA-bd_dom_sf"/>
</dbReference>
<keyword evidence="2 5" id="KW-0238">DNA-binding</keyword>
<comment type="caution">
    <text evidence="5">The sequence shown here is derived from an EMBL/GenBank/DDBJ whole genome shotgun (WGS) entry which is preliminary data.</text>
</comment>
<dbReference type="AlphaFoldDB" id="A0A927F4T6"/>
<dbReference type="PANTHER" id="PTHR30146:SF109">
    <property type="entry name" value="HTH-TYPE TRANSCRIPTIONAL REGULATOR GALS"/>
    <property type="match status" value="1"/>
</dbReference>
<evidence type="ECO:0000256" key="2">
    <source>
        <dbReference type="ARBA" id="ARBA00023125"/>
    </source>
</evidence>
<evidence type="ECO:0000313" key="5">
    <source>
        <dbReference type="EMBL" id="MBD5778075.1"/>
    </source>
</evidence>
<dbReference type="PROSITE" id="PS50932">
    <property type="entry name" value="HTH_LACI_2"/>
    <property type="match status" value="1"/>
</dbReference>
<dbReference type="Pfam" id="PF00356">
    <property type="entry name" value="LacI"/>
    <property type="match status" value="1"/>
</dbReference>
<keyword evidence="3" id="KW-0804">Transcription</keyword>
<organism evidence="5 6">
    <name type="scientific">Pelagicoccus enzymogenes</name>
    <dbReference type="NCBI Taxonomy" id="2773457"/>
    <lineage>
        <taxon>Bacteria</taxon>
        <taxon>Pseudomonadati</taxon>
        <taxon>Verrucomicrobiota</taxon>
        <taxon>Opitutia</taxon>
        <taxon>Puniceicoccales</taxon>
        <taxon>Pelagicoccaceae</taxon>
        <taxon>Pelagicoccus</taxon>
    </lineage>
</organism>
<protein>
    <submittedName>
        <fullName evidence="5">LacI family DNA-binding transcriptional regulator</fullName>
    </submittedName>
</protein>
<dbReference type="SUPFAM" id="SSF47413">
    <property type="entry name" value="lambda repressor-like DNA-binding domains"/>
    <property type="match status" value="1"/>
</dbReference>
<keyword evidence="6" id="KW-1185">Reference proteome</keyword>
<gene>
    <name evidence="5" type="ORF">IEN85_01020</name>
</gene>
<evidence type="ECO:0000256" key="1">
    <source>
        <dbReference type="ARBA" id="ARBA00023015"/>
    </source>
</evidence>
<dbReference type="PANTHER" id="PTHR30146">
    <property type="entry name" value="LACI-RELATED TRANSCRIPTIONAL REPRESSOR"/>
    <property type="match status" value="1"/>
</dbReference>
<dbReference type="Gene3D" id="1.10.260.40">
    <property type="entry name" value="lambda repressor-like DNA-binding domains"/>
    <property type="match status" value="1"/>
</dbReference>